<sequence length="180" mass="19328">MSGPEGWVPEFPGQRPPLNGPPGNTLALQHGAYSPRVIDPLAAQIRASVLEDPATDYLAAARFAPAVWAWSRAEAQVQVLTEYLAKAAEATGDGVGDLAEDRVRSAYLLLHRAEARALSGRRALGLDPLAAARLGRDKAAANVDTARLMAELHRQEQERERLAAESERVDGEAVEDGEQS</sequence>
<feature type="region of interest" description="Disordered" evidence="1">
    <location>
        <begin position="154"/>
        <end position="180"/>
    </location>
</feature>
<reference evidence="3" key="1">
    <citation type="submission" date="2023-05" db="EMBL/GenBank/DDBJ databases">
        <title>Draft genome of Pseudofrankia sp. BMG5.37.</title>
        <authorList>
            <person name="Gtari M."/>
            <person name="Ghodhbane F."/>
            <person name="Sbissi I."/>
        </authorList>
    </citation>
    <scope>NUCLEOTIDE SEQUENCE [LARGE SCALE GENOMIC DNA]</scope>
    <source>
        <strain evidence="3">BMG 814</strain>
    </source>
</reference>
<keyword evidence="3" id="KW-1185">Reference proteome</keyword>
<evidence type="ECO:0000313" key="2">
    <source>
        <dbReference type="EMBL" id="MDP5184784.1"/>
    </source>
</evidence>
<dbReference type="EMBL" id="JASNFN010000031">
    <property type="protein sequence ID" value="MDP5184784.1"/>
    <property type="molecule type" value="Genomic_DNA"/>
</dbReference>
<comment type="caution">
    <text evidence="2">The sequence shown here is derived from an EMBL/GenBank/DDBJ whole genome shotgun (WGS) entry which is preliminary data.</text>
</comment>
<dbReference type="Proteomes" id="UP001233673">
    <property type="component" value="Unassembled WGS sequence"/>
</dbReference>
<protein>
    <recommendedName>
        <fullName evidence="4">Terminase small subunit</fullName>
    </recommendedName>
</protein>
<evidence type="ECO:0000313" key="3">
    <source>
        <dbReference type="Proteomes" id="UP001233673"/>
    </source>
</evidence>
<accession>A0ABT9IGT4</accession>
<evidence type="ECO:0000256" key="1">
    <source>
        <dbReference type="SAM" id="MobiDB-lite"/>
    </source>
</evidence>
<name>A0ABT9IGT4_9ACTN</name>
<feature type="region of interest" description="Disordered" evidence="1">
    <location>
        <begin position="1"/>
        <end position="24"/>
    </location>
</feature>
<proteinExistence type="predicted"/>
<feature type="compositionally biased region" description="Basic and acidic residues" evidence="1">
    <location>
        <begin position="154"/>
        <end position="171"/>
    </location>
</feature>
<gene>
    <name evidence="2" type="ORF">QOZ88_19295</name>
</gene>
<dbReference type="RefSeq" id="WP_306001330.1">
    <property type="nucleotide sequence ID" value="NZ_JASNFN010000031.1"/>
</dbReference>
<organism evidence="2 3">
    <name type="scientific">Blastococcus carthaginiensis</name>
    <dbReference type="NCBI Taxonomy" id="3050034"/>
    <lineage>
        <taxon>Bacteria</taxon>
        <taxon>Bacillati</taxon>
        <taxon>Actinomycetota</taxon>
        <taxon>Actinomycetes</taxon>
        <taxon>Geodermatophilales</taxon>
        <taxon>Geodermatophilaceae</taxon>
        <taxon>Blastococcus</taxon>
    </lineage>
</organism>
<evidence type="ECO:0008006" key="4">
    <source>
        <dbReference type="Google" id="ProtNLM"/>
    </source>
</evidence>